<protein>
    <submittedName>
        <fullName evidence="2">Uncharacterized protein</fullName>
    </submittedName>
</protein>
<name>A0A0F9KRR9_9ZZZZ</name>
<evidence type="ECO:0000313" key="2">
    <source>
        <dbReference type="EMBL" id="KKM18045.1"/>
    </source>
</evidence>
<accession>A0A0F9KRR9</accession>
<dbReference type="EMBL" id="LAZR01014314">
    <property type="protein sequence ID" value="KKM18045.1"/>
    <property type="molecule type" value="Genomic_DNA"/>
</dbReference>
<reference evidence="2" key="1">
    <citation type="journal article" date="2015" name="Nature">
        <title>Complex archaea that bridge the gap between prokaryotes and eukaryotes.</title>
        <authorList>
            <person name="Spang A."/>
            <person name="Saw J.H."/>
            <person name="Jorgensen S.L."/>
            <person name="Zaremba-Niedzwiedzka K."/>
            <person name="Martijn J."/>
            <person name="Lind A.E."/>
            <person name="van Eijk R."/>
            <person name="Schleper C."/>
            <person name="Guy L."/>
            <person name="Ettema T.J."/>
        </authorList>
    </citation>
    <scope>NUCLEOTIDE SEQUENCE</scope>
</reference>
<sequence>MDEIITSLRRGTPREQHRDTPGVGFVEGLAKTAAFDATLGMFGVREPESVETFKREHPLVGLAASFAGMAIPYGVGFKFSPLVAAKLPLLSRGMKFARDDKIHPFVQGAVGGAVGMTPFELTRLAGAAVVGDEGALRQVTAEAAFELGFIGTLGGAGQAIAKAAPFAGRKFGDEGRIARTFEEYLPNETPQFRLDQIEKI</sequence>
<organism evidence="2">
    <name type="scientific">marine sediment metagenome</name>
    <dbReference type="NCBI Taxonomy" id="412755"/>
    <lineage>
        <taxon>unclassified sequences</taxon>
        <taxon>metagenomes</taxon>
        <taxon>ecological metagenomes</taxon>
    </lineage>
</organism>
<gene>
    <name evidence="2" type="ORF">LCGC14_1669630</name>
</gene>
<dbReference type="AlphaFoldDB" id="A0A0F9KRR9"/>
<feature type="region of interest" description="Disordered" evidence="1">
    <location>
        <begin position="1"/>
        <end position="20"/>
    </location>
</feature>
<proteinExistence type="predicted"/>
<evidence type="ECO:0000256" key="1">
    <source>
        <dbReference type="SAM" id="MobiDB-lite"/>
    </source>
</evidence>
<comment type="caution">
    <text evidence="2">The sequence shown here is derived from an EMBL/GenBank/DDBJ whole genome shotgun (WGS) entry which is preliminary data.</text>
</comment>
<feature type="non-terminal residue" evidence="2">
    <location>
        <position position="200"/>
    </location>
</feature>